<evidence type="ECO:0000256" key="2">
    <source>
        <dbReference type="ARBA" id="ARBA00023125"/>
    </source>
</evidence>
<accession>W0LDH2</accession>
<dbReference type="EMBL" id="CP007044">
    <property type="protein sequence ID" value="AHG20429.1"/>
    <property type="molecule type" value="Genomic_DNA"/>
</dbReference>
<dbReference type="RefSeq" id="WP_024912357.1">
    <property type="nucleotide sequence ID" value="NZ_CP007044.2"/>
</dbReference>
<keyword evidence="1" id="KW-0805">Transcription regulation</keyword>
<dbReference type="AlphaFoldDB" id="W0LDH2"/>
<dbReference type="OrthoDB" id="9799384at2"/>
<evidence type="ECO:0000256" key="1">
    <source>
        <dbReference type="ARBA" id="ARBA00023015"/>
    </source>
</evidence>
<sequence>MSKRNIFDELQEGMEAWGAHNAGRKTLRTHRVTAKMPSMTPVELKAVREKLKLSQAVFAQYLHTGVTTYQNWEQGLARPNKQAVLLIKMIDRYPQTLAELATL</sequence>
<name>W0LDH2_9GAMM</name>
<organism evidence="5 6">
    <name type="scientific">Chania multitudinisentens RB-25</name>
    <dbReference type="NCBI Taxonomy" id="1441930"/>
    <lineage>
        <taxon>Bacteria</taxon>
        <taxon>Pseudomonadati</taxon>
        <taxon>Pseudomonadota</taxon>
        <taxon>Gammaproteobacteria</taxon>
        <taxon>Enterobacterales</taxon>
        <taxon>Yersiniaceae</taxon>
        <taxon>Chania</taxon>
    </lineage>
</organism>
<dbReference type="SMART" id="SM00530">
    <property type="entry name" value="HTH_XRE"/>
    <property type="match status" value="1"/>
</dbReference>
<dbReference type="InterPro" id="IPR001387">
    <property type="entry name" value="Cro/C1-type_HTH"/>
</dbReference>
<dbReference type="InterPro" id="IPR052359">
    <property type="entry name" value="HTH-type_reg/antitoxin"/>
</dbReference>
<dbReference type="GO" id="GO:0003677">
    <property type="term" value="F:DNA binding"/>
    <property type="evidence" value="ECO:0007669"/>
    <property type="project" value="UniProtKB-KW"/>
</dbReference>
<dbReference type="PANTHER" id="PTHR36511:SF3">
    <property type="entry name" value="ANTITOXIN HIGA-2"/>
    <property type="match status" value="1"/>
</dbReference>
<reference evidence="5 6" key="1">
    <citation type="submission" date="2014-01" db="EMBL/GenBank/DDBJ databases">
        <title>Isolation of Serratia multitudinisentens RB-25 from Ex-Landfill site.</title>
        <authorList>
            <person name="Robson E.H.J."/>
        </authorList>
    </citation>
    <scope>NUCLEOTIDE SEQUENCE [LARGE SCALE GENOMIC DNA]</scope>
    <source>
        <strain evidence="5 6">RB-25</strain>
    </source>
</reference>
<dbReference type="STRING" id="1441930.Z042_12910"/>
<feature type="domain" description="HTH cro/C1-type" evidence="4">
    <location>
        <begin position="44"/>
        <end position="100"/>
    </location>
</feature>
<dbReference type="SUPFAM" id="SSF47413">
    <property type="entry name" value="lambda repressor-like DNA-binding domains"/>
    <property type="match status" value="1"/>
</dbReference>
<dbReference type="eggNOG" id="COG2944">
    <property type="taxonomic scope" value="Bacteria"/>
</dbReference>
<keyword evidence="2" id="KW-0238">DNA-binding</keyword>
<dbReference type="Gene3D" id="1.10.260.40">
    <property type="entry name" value="lambda repressor-like DNA-binding domains"/>
    <property type="match status" value="1"/>
</dbReference>
<reference evidence="5 6" key="2">
    <citation type="submission" date="2015-03" db="EMBL/GenBank/DDBJ databases">
        <authorList>
            <person name="Chan K.-G."/>
        </authorList>
    </citation>
    <scope>NUCLEOTIDE SEQUENCE [LARGE SCALE GENOMIC DNA]</scope>
    <source>
        <strain evidence="5 6">RB-25</strain>
    </source>
</reference>
<dbReference type="PROSITE" id="PS50943">
    <property type="entry name" value="HTH_CROC1"/>
    <property type="match status" value="1"/>
</dbReference>
<evidence type="ECO:0000259" key="4">
    <source>
        <dbReference type="PROSITE" id="PS50943"/>
    </source>
</evidence>
<dbReference type="InterPro" id="IPR032758">
    <property type="entry name" value="MqsA/HigA-2"/>
</dbReference>
<dbReference type="Pfam" id="PF15731">
    <property type="entry name" value="MqsA_antitoxin"/>
    <property type="match status" value="1"/>
</dbReference>
<evidence type="ECO:0000313" key="6">
    <source>
        <dbReference type="Proteomes" id="UP000019030"/>
    </source>
</evidence>
<protein>
    <submittedName>
        <fullName evidence="5">XRE family transcriptional regulator</fullName>
    </submittedName>
</protein>
<dbReference type="Proteomes" id="UP000019030">
    <property type="component" value="Chromosome"/>
</dbReference>
<dbReference type="InterPro" id="IPR010982">
    <property type="entry name" value="Lambda_DNA-bd_dom_sf"/>
</dbReference>
<keyword evidence="3" id="KW-0804">Transcription</keyword>
<proteinExistence type="predicted"/>
<dbReference type="HOGENOM" id="CLU_144725_3_2_6"/>
<dbReference type="KEGG" id="sfo:Z042_12910"/>
<dbReference type="CDD" id="cd00093">
    <property type="entry name" value="HTH_XRE"/>
    <property type="match status" value="1"/>
</dbReference>
<dbReference type="PATRIC" id="fig|1441930.4.peg.2562"/>
<gene>
    <name evidence="5" type="ORF">Z042_12910</name>
</gene>
<keyword evidence="6" id="KW-1185">Reference proteome</keyword>
<evidence type="ECO:0000256" key="3">
    <source>
        <dbReference type="ARBA" id="ARBA00023163"/>
    </source>
</evidence>
<evidence type="ECO:0000313" key="5">
    <source>
        <dbReference type="EMBL" id="AHG20429.1"/>
    </source>
</evidence>
<dbReference type="PANTHER" id="PTHR36511">
    <property type="entry name" value="MERR FAMILY BACTERIAL REGULATORY PROTEIN"/>
    <property type="match status" value="1"/>
</dbReference>